<evidence type="ECO:0000256" key="4">
    <source>
        <dbReference type="ARBA" id="ARBA00022798"/>
    </source>
</evidence>
<evidence type="ECO:0000256" key="5">
    <source>
        <dbReference type="ARBA" id="ARBA00022801"/>
    </source>
</evidence>
<dbReference type="InterPro" id="IPR025282">
    <property type="entry name" value="DUF4214"/>
</dbReference>
<dbReference type="InterPro" id="IPR001343">
    <property type="entry name" value="Hemolysn_Ca-bd"/>
</dbReference>
<keyword evidence="4" id="KW-0319">Glycerol metabolism</keyword>
<keyword evidence="9" id="KW-1185">Reference proteome</keyword>
<dbReference type="Gene3D" id="1.10.3130.20">
    <property type="entry name" value="Phycobilisome linker domain"/>
    <property type="match status" value="1"/>
</dbReference>
<comment type="similarity">
    <text evidence="1">Belongs to the glycerophosphoryl diester phosphodiesterase family.</text>
</comment>
<evidence type="ECO:0000256" key="3">
    <source>
        <dbReference type="ARBA" id="ARBA00022729"/>
    </source>
</evidence>
<dbReference type="RefSeq" id="WP_187783442.1">
    <property type="nucleotide sequence ID" value="NZ_JACTVA010000006.1"/>
</dbReference>
<dbReference type="Pfam" id="PF03009">
    <property type="entry name" value="GDPD"/>
    <property type="match status" value="1"/>
</dbReference>
<dbReference type="InterPro" id="IPR011049">
    <property type="entry name" value="Serralysin-like_metalloprot_C"/>
</dbReference>
<dbReference type="EC" id="3.1.4.46" evidence="2"/>
<dbReference type="PANTHER" id="PTHR43620:SF7">
    <property type="entry name" value="GLYCEROPHOSPHODIESTER PHOSPHODIESTERASE GDPD5-RELATED"/>
    <property type="match status" value="1"/>
</dbReference>
<evidence type="ECO:0000313" key="8">
    <source>
        <dbReference type="EMBL" id="MBC9206262.1"/>
    </source>
</evidence>
<feature type="domain" description="GP-PDE" evidence="7">
    <location>
        <begin position="12"/>
        <end position="383"/>
    </location>
</feature>
<comment type="caution">
    <text evidence="8">The sequence shown here is derived from an EMBL/GenBank/DDBJ whole genome shotgun (WGS) entry which is preliminary data.</text>
</comment>
<dbReference type="EMBL" id="JACTVA010000006">
    <property type="protein sequence ID" value="MBC9206262.1"/>
    <property type="molecule type" value="Genomic_DNA"/>
</dbReference>
<comment type="catalytic activity">
    <reaction evidence="6">
        <text>a sn-glycero-3-phosphodiester + H2O = an alcohol + sn-glycerol 3-phosphate + H(+)</text>
        <dbReference type="Rhea" id="RHEA:12969"/>
        <dbReference type="ChEBI" id="CHEBI:15377"/>
        <dbReference type="ChEBI" id="CHEBI:15378"/>
        <dbReference type="ChEBI" id="CHEBI:30879"/>
        <dbReference type="ChEBI" id="CHEBI:57597"/>
        <dbReference type="ChEBI" id="CHEBI:83408"/>
        <dbReference type="EC" id="3.1.4.46"/>
    </reaction>
</comment>
<evidence type="ECO:0000256" key="6">
    <source>
        <dbReference type="ARBA" id="ARBA00047512"/>
    </source>
</evidence>
<dbReference type="PANTHER" id="PTHR43620">
    <property type="entry name" value="GLYCEROPHOSPHORYL DIESTER PHOSPHODIESTERASE"/>
    <property type="match status" value="1"/>
</dbReference>
<evidence type="ECO:0000256" key="2">
    <source>
        <dbReference type="ARBA" id="ARBA00012247"/>
    </source>
</evidence>
<keyword evidence="3" id="KW-0732">Signal</keyword>
<name>A0ABR7RJD8_9PROT</name>
<evidence type="ECO:0000256" key="1">
    <source>
        <dbReference type="ARBA" id="ARBA00007277"/>
    </source>
</evidence>
<organism evidence="8 9">
    <name type="scientific">Teichococcus aerophilus</name>
    <dbReference type="NCBI Taxonomy" id="1224513"/>
    <lineage>
        <taxon>Bacteria</taxon>
        <taxon>Pseudomonadati</taxon>
        <taxon>Pseudomonadota</taxon>
        <taxon>Alphaproteobacteria</taxon>
        <taxon>Acetobacterales</taxon>
        <taxon>Roseomonadaceae</taxon>
        <taxon>Roseomonas</taxon>
    </lineage>
</organism>
<gene>
    <name evidence="8" type="ORF">IBL26_05395</name>
</gene>
<sequence length="656" mass="70024">MAQYDSLNGGAPQVIGHRGASGYRPEHTLEAYKLAIEMGAEVIEPDVVMTKDGHLIARHENLLDHTTDVGERAEFAHLYTTKAINGRNVSGWFAEDFTLAEIKTLWARERIPETRPESASYDDQFRIPTVEEIIDLVNQVEVETGRKIGIAPETKSPTHFAYTGTFIDGSAIHADTSQMLVDVLVAKGFTDGDRVTIQSFDMLNLIQLANEIMPAAGVDFKLSQLLGGAADIAFHFNPANAGKGADPSLYDGFDFPLTAASASNADLYSAAAIQAMAKLYADILAPSKDAILRSTRLETPVDADGDGKAEITKILTGQLLDLSDIAHAAGLEYVPWTVRADESFMALNPDGTVQLPVEEFVKLLDMGLDALFTDFPDLGRAAVDQYMAGDGAIALSNLRGGHDILVRDAGDFTAAKGSEGTDLAVYYGDGTVVLPGNVENLRLNGNGDAMVIGNALDNRIQGNAGDNRFFESAGNDTILGGGGQDTLVLNGARGHYEIRVAESLATITNLRTGDVQKVGDVENLLFTDGAQQLFATGQTEVMGLYRALLGRTAEADGLHFWMDHSADGMTMGEIANSIAGSAEHQARADGMGEAAMVDALYTTTLGRGADAEGRAFWTQALQDGTALADIAQGFVNSDEFQQRSPLLANPEVWLGA</sequence>
<dbReference type="Pfam" id="PF13946">
    <property type="entry name" value="DUF4214"/>
    <property type="match status" value="1"/>
</dbReference>
<dbReference type="Gene3D" id="2.150.10.10">
    <property type="entry name" value="Serralysin-like metalloprotease, C-terminal"/>
    <property type="match status" value="1"/>
</dbReference>
<dbReference type="InterPro" id="IPR038255">
    <property type="entry name" value="PBS_linker_sf"/>
</dbReference>
<accession>A0ABR7RJD8</accession>
<evidence type="ECO:0000313" key="9">
    <source>
        <dbReference type="Proteomes" id="UP000626026"/>
    </source>
</evidence>
<reference evidence="8 9" key="1">
    <citation type="journal article" date="2013" name="Int. J. Syst. Evol. Microbiol.">
        <title>Roseomonas aerophila sp. nov., isolated from air.</title>
        <authorList>
            <person name="Kim S.J."/>
            <person name="Weon H.Y."/>
            <person name="Ahn J.H."/>
            <person name="Hong S.B."/>
            <person name="Seok S.J."/>
            <person name="Whang K.S."/>
            <person name="Kwon S.W."/>
        </authorList>
    </citation>
    <scope>NUCLEOTIDE SEQUENCE [LARGE SCALE GENOMIC DNA]</scope>
    <source>
        <strain evidence="8 9">NBRC 108923</strain>
    </source>
</reference>
<proteinExistence type="inferred from homology"/>
<dbReference type="InterPro" id="IPR017946">
    <property type="entry name" value="PLC-like_Pdiesterase_TIM-brl"/>
</dbReference>
<protein>
    <recommendedName>
        <fullName evidence="2">glycerophosphodiester phosphodiesterase</fullName>
        <ecNumber evidence="2">3.1.4.46</ecNumber>
    </recommendedName>
</protein>
<dbReference type="Gene3D" id="3.20.20.190">
    <property type="entry name" value="Phosphatidylinositol (PI) phosphodiesterase"/>
    <property type="match status" value="1"/>
</dbReference>
<dbReference type="Pfam" id="PF00353">
    <property type="entry name" value="HemolysinCabind"/>
    <property type="match status" value="1"/>
</dbReference>
<evidence type="ECO:0000259" key="7">
    <source>
        <dbReference type="PROSITE" id="PS51704"/>
    </source>
</evidence>
<keyword evidence="5" id="KW-0378">Hydrolase</keyword>
<dbReference type="SUPFAM" id="SSF51120">
    <property type="entry name" value="beta-Roll"/>
    <property type="match status" value="1"/>
</dbReference>
<dbReference type="InterPro" id="IPR030395">
    <property type="entry name" value="GP_PDE_dom"/>
</dbReference>
<dbReference type="PROSITE" id="PS51704">
    <property type="entry name" value="GP_PDE"/>
    <property type="match status" value="1"/>
</dbReference>
<dbReference type="Proteomes" id="UP000626026">
    <property type="component" value="Unassembled WGS sequence"/>
</dbReference>
<dbReference type="SUPFAM" id="SSF51695">
    <property type="entry name" value="PLC-like phosphodiesterases"/>
    <property type="match status" value="1"/>
</dbReference>